<reference evidence="1" key="1">
    <citation type="submission" date="2022-04" db="EMBL/GenBank/DDBJ databases">
        <title>Genome of the entomopathogenic fungus Entomophthora muscae.</title>
        <authorList>
            <person name="Elya C."/>
            <person name="Lovett B.R."/>
            <person name="Lee E."/>
            <person name="Macias A.M."/>
            <person name="Hajek A.E."/>
            <person name="De Bivort B.L."/>
            <person name="Kasson M.T."/>
            <person name="De Fine Licht H.H."/>
            <person name="Stajich J.E."/>
        </authorList>
    </citation>
    <scope>NUCLEOTIDE SEQUENCE</scope>
    <source>
        <strain evidence="1">Berkeley</strain>
    </source>
</reference>
<protein>
    <submittedName>
        <fullName evidence="1">Uncharacterized protein</fullName>
    </submittedName>
</protein>
<gene>
    <name evidence="1" type="ORF">DSO57_1031546</name>
</gene>
<name>A0ACC2SDZ7_9FUNG</name>
<dbReference type="Proteomes" id="UP001165960">
    <property type="component" value="Unassembled WGS sequence"/>
</dbReference>
<evidence type="ECO:0000313" key="2">
    <source>
        <dbReference type="Proteomes" id="UP001165960"/>
    </source>
</evidence>
<proteinExistence type="predicted"/>
<comment type="caution">
    <text evidence="1">The sequence shown here is derived from an EMBL/GenBank/DDBJ whole genome shotgun (WGS) entry which is preliminary data.</text>
</comment>
<accession>A0ACC2SDZ7</accession>
<evidence type="ECO:0000313" key="1">
    <source>
        <dbReference type="EMBL" id="KAJ9060377.1"/>
    </source>
</evidence>
<sequence length="110" mass="12024">MDMEPPVSPKPMPASAPKIPLDHTNKLFGIVYITLTGLIDTIVPAASLWSWVGNTNPLVGSSHTVCTCQFPNTSELANQGWFPDNREKGLFQDTEAFFNILEVGQFSNAT</sequence>
<organism evidence="1 2">
    <name type="scientific">Entomophthora muscae</name>
    <dbReference type="NCBI Taxonomy" id="34485"/>
    <lineage>
        <taxon>Eukaryota</taxon>
        <taxon>Fungi</taxon>
        <taxon>Fungi incertae sedis</taxon>
        <taxon>Zoopagomycota</taxon>
        <taxon>Entomophthoromycotina</taxon>
        <taxon>Entomophthoromycetes</taxon>
        <taxon>Entomophthorales</taxon>
        <taxon>Entomophthoraceae</taxon>
        <taxon>Entomophthora</taxon>
    </lineage>
</organism>
<keyword evidence="2" id="KW-1185">Reference proteome</keyword>
<dbReference type="EMBL" id="QTSX02005198">
    <property type="protein sequence ID" value="KAJ9060377.1"/>
    <property type="molecule type" value="Genomic_DNA"/>
</dbReference>